<sequence>MEYVFSSSNNEVTLLASNNESNRDNFDSNHEEDLFGQFRSPLLDEILHNHHQQHMTNNTENKPPPSPSKTKRVRKQRSAGKKDRHSKIHTAQGLRDRRMRLSLHIARKFFGLQDMLGFDKASKTIEWLFSKSKKAIDEVTERQSVCRENIESCESRLSDCEVDSGIELDASCSNKGKQLKVHDEINSSTKNPTKSDLLARELRSKARARARERTRERMMISNPESSKQMFGANPNDDFDQLQLGFPANPNNHCIQESSSSPNDYSGTHHFYDHTHLNNIMQKTEDYLGTGFATSSTYLSGYGDKQNFANPPAGWLNSSNTFLGFLGGWDSENFTESNGLLPNFAPLTESRRSWESFCQTKHSGNFSSQRKSTHNNLDLSSQLNEIPRTRIQSTHPAENIIGSVEDGVRTSSSMHEAKICLFSCFLSQIEPKKVAEALKDSSWGKYAIGTKWVFRNKKDEKGVVIKNKARQVVQGYTEEEGIDYDDVFAPVARIEAIRIFLAFAAAKDFKVFQMDVKSAFLYGKINEELYVCQPPRFEDPKFPNRVCKLDKALYGLHQASRKCSMGELTFFLELQVKQTPTEIFINQSKYVKDILERFNFADCKALGTPMSKTTSLDPDLEGEDVDQHHYREMIGSLMYLTASRPNMMFATCLCARFQANPKSSHMLAMKRIFRYIKGAPNLGLWYPRNADFQFMAYTDSNYGGCNISKKSTSGGCQFLRSRIVSWQCKKQTCVSTSTAKAGYIAGSSCCAQIDNSSAISINNNPVKNSKTKHIDITSSEIVQKKTMNIHQKKMSSEAQFNLMNFSELSEASASDGIFNILKYALEVAELSADNDADFTPIISFLKRSRYHFALSVKPVVYESHHQQFWHSCSIVSSPNGRNLMATIDAHPLSISVETVCRHLHLNDAGGMVSFTRDEVEETFRLLGYEGPIPSTTYLKGTVSYNYKYLIHVFLHCLSNKTGGCDQVPSDLAAAIHGLISNQSFNFSAFIFNNLSDNLSSPKKFCMYPRFLQHIFNSELGSYLSLTGNIYNIPLVNAKVFVQLKRTSAQFSGTFTPLLPSMELSAPEGDSTIEPTVADPTPSPFVPHPIKITYKCKRTPEQLSTAIQAPSSEPIKKKVKRTGRGPVLPKVKTTPAVSPLVLPLEPVAAPIQPESPQTMSPYILENIQRDTPIIESASALH</sequence>
<evidence type="ECO:0000313" key="5">
    <source>
        <dbReference type="Proteomes" id="UP000326396"/>
    </source>
</evidence>
<protein>
    <recommendedName>
        <fullName evidence="6">TCP domain-containing protein</fullName>
    </recommendedName>
</protein>
<dbReference type="InterPro" id="IPR017888">
    <property type="entry name" value="CYC/TB1_R_domain"/>
</dbReference>
<feature type="region of interest" description="Disordered" evidence="1">
    <location>
        <begin position="53"/>
        <end position="95"/>
    </location>
</feature>
<dbReference type="Pfam" id="PF07727">
    <property type="entry name" value="RVT_2"/>
    <property type="match status" value="1"/>
</dbReference>
<keyword evidence="5" id="KW-1185">Reference proteome</keyword>
<evidence type="ECO:0000259" key="2">
    <source>
        <dbReference type="PROSITE" id="PS51369"/>
    </source>
</evidence>
<organism evidence="4 5">
    <name type="scientific">Mikania micrantha</name>
    <name type="common">bitter vine</name>
    <dbReference type="NCBI Taxonomy" id="192012"/>
    <lineage>
        <taxon>Eukaryota</taxon>
        <taxon>Viridiplantae</taxon>
        <taxon>Streptophyta</taxon>
        <taxon>Embryophyta</taxon>
        <taxon>Tracheophyta</taxon>
        <taxon>Spermatophyta</taxon>
        <taxon>Magnoliopsida</taxon>
        <taxon>eudicotyledons</taxon>
        <taxon>Gunneridae</taxon>
        <taxon>Pentapetalae</taxon>
        <taxon>asterids</taxon>
        <taxon>campanulids</taxon>
        <taxon>Asterales</taxon>
        <taxon>Asteraceae</taxon>
        <taxon>Asteroideae</taxon>
        <taxon>Heliantheae alliance</taxon>
        <taxon>Eupatorieae</taxon>
        <taxon>Mikania</taxon>
    </lineage>
</organism>
<evidence type="ECO:0000313" key="4">
    <source>
        <dbReference type="EMBL" id="KAD7116690.1"/>
    </source>
</evidence>
<dbReference type="InterPro" id="IPR013103">
    <property type="entry name" value="RVT_2"/>
</dbReference>
<evidence type="ECO:0000259" key="3">
    <source>
        <dbReference type="PROSITE" id="PS51370"/>
    </source>
</evidence>
<dbReference type="Proteomes" id="UP000326396">
    <property type="component" value="Linkage Group LG10"/>
</dbReference>
<evidence type="ECO:0008006" key="6">
    <source>
        <dbReference type="Google" id="ProtNLM"/>
    </source>
</evidence>
<dbReference type="AlphaFoldDB" id="A0A5N6PVW2"/>
<feature type="domain" description="TCP" evidence="2">
    <location>
        <begin position="81"/>
        <end position="139"/>
    </location>
</feature>
<proteinExistence type="predicted"/>
<dbReference type="CDD" id="cd09272">
    <property type="entry name" value="RNase_HI_RT_Ty1"/>
    <property type="match status" value="1"/>
</dbReference>
<comment type="caution">
    <text evidence="4">The sequence shown here is derived from an EMBL/GenBank/DDBJ whole genome shotgun (WGS) entry which is preliminary data.</text>
</comment>
<dbReference type="OrthoDB" id="1749170at2759"/>
<feature type="compositionally biased region" description="Basic residues" evidence="1">
    <location>
        <begin position="69"/>
        <end position="88"/>
    </location>
</feature>
<accession>A0A5N6PVW2</accession>
<dbReference type="PROSITE" id="PS51369">
    <property type="entry name" value="TCP"/>
    <property type="match status" value="1"/>
</dbReference>
<dbReference type="EMBL" id="SZYD01000002">
    <property type="protein sequence ID" value="KAD7116690.1"/>
    <property type="molecule type" value="Genomic_DNA"/>
</dbReference>
<gene>
    <name evidence="4" type="ORF">E3N88_03958</name>
</gene>
<dbReference type="PANTHER" id="PTHR11439:SF495">
    <property type="entry name" value="REVERSE TRANSCRIPTASE, RNA-DEPENDENT DNA POLYMERASE-RELATED"/>
    <property type="match status" value="1"/>
</dbReference>
<dbReference type="InterPro" id="IPR017887">
    <property type="entry name" value="TF_TCP_subgr"/>
</dbReference>
<name>A0A5N6PVW2_9ASTR</name>
<dbReference type="PANTHER" id="PTHR11439">
    <property type="entry name" value="GAG-POL-RELATED RETROTRANSPOSON"/>
    <property type="match status" value="1"/>
</dbReference>
<dbReference type="PROSITE" id="PS51370">
    <property type="entry name" value="R"/>
    <property type="match status" value="1"/>
</dbReference>
<dbReference type="Pfam" id="PF03634">
    <property type="entry name" value="TCP"/>
    <property type="match status" value="1"/>
</dbReference>
<reference evidence="4 5" key="1">
    <citation type="submission" date="2019-05" db="EMBL/GenBank/DDBJ databases">
        <title>Mikania micrantha, genome provides insights into the molecular mechanism of rapid growth.</title>
        <authorList>
            <person name="Liu B."/>
        </authorList>
    </citation>
    <scope>NUCLEOTIDE SEQUENCE [LARGE SCALE GENOMIC DNA]</scope>
    <source>
        <strain evidence="4">NLD-2019</strain>
        <tissue evidence="4">Leaf</tissue>
    </source>
</reference>
<feature type="domain" description="R" evidence="3">
    <location>
        <begin position="200"/>
        <end position="217"/>
    </location>
</feature>
<evidence type="ECO:0000256" key="1">
    <source>
        <dbReference type="SAM" id="MobiDB-lite"/>
    </source>
</evidence>